<protein>
    <submittedName>
        <fullName evidence="2">VOC family protein</fullName>
    </submittedName>
</protein>
<gene>
    <name evidence="2" type="ORF">RFN28_24955</name>
</gene>
<keyword evidence="3" id="KW-1185">Reference proteome</keyword>
<feature type="domain" description="VOC" evidence="1">
    <location>
        <begin position="11"/>
        <end position="125"/>
    </location>
</feature>
<dbReference type="Gene3D" id="3.10.180.10">
    <property type="entry name" value="2,3-Dihydroxybiphenyl 1,2-Dioxygenase, domain 1"/>
    <property type="match status" value="2"/>
</dbReference>
<evidence type="ECO:0000313" key="2">
    <source>
        <dbReference type="EMBL" id="MDX8481683.1"/>
    </source>
</evidence>
<organism evidence="2 3">
    <name type="scientific">Mesorhizobium album</name>
    <dbReference type="NCBI Taxonomy" id="3072314"/>
    <lineage>
        <taxon>Bacteria</taxon>
        <taxon>Pseudomonadati</taxon>
        <taxon>Pseudomonadota</taxon>
        <taxon>Alphaproteobacteria</taxon>
        <taxon>Hyphomicrobiales</taxon>
        <taxon>Phyllobacteriaceae</taxon>
        <taxon>Mesorhizobium</taxon>
    </lineage>
</organism>
<reference evidence="2 3" key="1">
    <citation type="submission" date="2023-08" db="EMBL/GenBank/DDBJ databases">
        <title>Implementing the SeqCode for naming new Mesorhizobium species isolated from Vachellia karroo root nodules.</title>
        <authorList>
            <person name="Van Lill M."/>
        </authorList>
    </citation>
    <scope>NUCLEOTIDE SEQUENCE [LARGE SCALE GENOMIC DNA]</scope>
    <source>
        <strain evidence="2 3">VK24D</strain>
    </source>
</reference>
<dbReference type="Proteomes" id="UP001287059">
    <property type="component" value="Unassembled WGS sequence"/>
</dbReference>
<dbReference type="InterPro" id="IPR029068">
    <property type="entry name" value="Glyas_Bleomycin-R_OHBP_Dase"/>
</dbReference>
<feature type="domain" description="VOC" evidence="1">
    <location>
        <begin position="181"/>
        <end position="299"/>
    </location>
</feature>
<evidence type="ECO:0000259" key="1">
    <source>
        <dbReference type="PROSITE" id="PS51819"/>
    </source>
</evidence>
<comment type="caution">
    <text evidence="2">The sequence shown here is derived from an EMBL/GenBank/DDBJ whole genome shotgun (WGS) entry which is preliminary data.</text>
</comment>
<accession>A0ABU4Y481</accession>
<dbReference type="PANTHER" id="PTHR43279">
    <property type="entry name" value="CATECHOL-2,3-DIOXYGENASE"/>
    <property type="match status" value="1"/>
</dbReference>
<proteinExistence type="predicted"/>
<dbReference type="Pfam" id="PF00903">
    <property type="entry name" value="Glyoxalase"/>
    <property type="match status" value="1"/>
</dbReference>
<name>A0ABU4Y481_9HYPH</name>
<dbReference type="PROSITE" id="PS51819">
    <property type="entry name" value="VOC"/>
    <property type="match status" value="2"/>
</dbReference>
<dbReference type="SUPFAM" id="SSF54593">
    <property type="entry name" value="Glyoxalase/Bleomycin resistance protein/Dihydroxybiphenyl dioxygenase"/>
    <property type="match status" value="2"/>
</dbReference>
<dbReference type="RefSeq" id="WP_320289836.1">
    <property type="nucleotide sequence ID" value="NZ_JAVIIW010000035.1"/>
</dbReference>
<dbReference type="EMBL" id="JAVIIW010000035">
    <property type="protein sequence ID" value="MDX8481683.1"/>
    <property type="molecule type" value="Genomic_DNA"/>
</dbReference>
<sequence length="299" mass="32375">MGEGLLSPATRLGPVHLRVTDIPAALTIWRDTLGLALVGEDAVTAELGAGGRTLIVLHTGAQLALPQKSRDLFHVAIHVKTRRDFAHAAARLKASGLRYSAQDHLVSESLYVSDPSGNGIEVCFDTPERFLRREVSADGRVALIAPDGSAHSGLEPLNVPGLLRDLGNSGHVEQRMAEDAFIGHIHMRARAPEQLMEFYVGVLGFRPHIQSRTFGMFDCGTERRPHMVAFNIWARDELREPPPDAAGLDRFTVELSSAEELAAVAQRLEAANVPSKRAGNAIETADPEGNRLRLVVQGG</sequence>
<dbReference type="InterPro" id="IPR004360">
    <property type="entry name" value="Glyas_Fos-R_dOase_dom"/>
</dbReference>
<dbReference type="PANTHER" id="PTHR43279:SF1">
    <property type="entry name" value="CATECHOL-2,3-DIOXYGENASE"/>
    <property type="match status" value="1"/>
</dbReference>
<evidence type="ECO:0000313" key="3">
    <source>
        <dbReference type="Proteomes" id="UP001287059"/>
    </source>
</evidence>
<dbReference type="InterPro" id="IPR037523">
    <property type="entry name" value="VOC_core"/>
</dbReference>